<evidence type="ECO:0000256" key="5">
    <source>
        <dbReference type="ARBA" id="ARBA00022737"/>
    </source>
</evidence>
<keyword evidence="5" id="KW-0677">Repeat</keyword>
<dbReference type="InterPro" id="IPR001781">
    <property type="entry name" value="Znf_LIM"/>
</dbReference>
<dbReference type="GO" id="GO:0031941">
    <property type="term" value="C:filamentous actin"/>
    <property type="evidence" value="ECO:0007669"/>
    <property type="project" value="TreeGrafter"/>
</dbReference>
<dbReference type="SMART" id="SM00132">
    <property type="entry name" value="LIM"/>
    <property type="match status" value="3"/>
</dbReference>
<dbReference type="SUPFAM" id="SSF57716">
    <property type="entry name" value="Glucocorticoid receptor-like (DNA-binding domain)"/>
    <property type="match status" value="3"/>
</dbReference>
<dbReference type="PROSITE" id="PS00478">
    <property type="entry name" value="LIM_DOMAIN_1"/>
    <property type="match status" value="2"/>
</dbReference>
<dbReference type="GO" id="GO:0030018">
    <property type="term" value="C:Z disc"/>
    <property type="evidence" value="ECO:0007669"/>
    <property type="project" value="TreeGrafter"/>
</dbReference>
<dbReference type="GO" id="GO:0005912">
    <property type="term" value="C:adherens junction"/>
    <property type="evidence" value="ECO:0007669"/>
    <property type="project" value="TreeGrafter"/>
</dbReference>
<dbReference type="GO" id="GO:0061061">
    <property type="term" value="P:muscle structure development"/>
    <property type="evidence" value="ECO:0007669"/>
    <property type="project" value="TreeGrafter"/>
</dbReference>
<dbReference type="GO" id="GO:0046872">
    <property type="term" value="F:metal ion binding"/>
    <property type="evidence" value="ECO:0007669"/>
    <property type="project" value="UniProtKB-KW"/>
</dbReference>
<evidence type="ECO:0000256" key="3">
    <source>
        <dbReference type="ARBA" id="ARBA00022490"/>
    </source>
</evidence>
<dbReference type="GO" id="GO:0051371">
    <property type="term" value="F:muscle alpha-actinin binding"/>
    <property type="evidence" value="ECO:0007669"/>
    <property type="project" value="TreeGrafter"/>
</dbReference>
<dbReference type="AlphaFoldDB" id="A0A1B0DJT5"/>
<protein>
    <recommendedName>
        <fullName evidence="9">LIM zinc-binding domain-containing protein</fullName>
    </recommendedName>
</protein>
<name>A0A1B0DJT5_PHLPP</name>
<dbReference type="EMBL" id="AJVK01001054">
    <property type="status" value="NOT_ANNOTATED_CDS"/>
    <property type="molecule type" value="Genomic_DNA"/>
</dbReference>
<dbReference type="CDD" id="cd08368">
    <property type="entry name" value="LIM"/>
    <property type="match status" value="1"/>
</dbReference>
<dbReference type="GO" id="GO:0003779">
    <property type="term" value="F:actin binding"/>
    <property type="evidence" value="ECO:0007669"/>
    <property type="project" value="TreeGrafter"/>
</dbReference>
<dbReference type="VEuPathDB" id="VectorBase:PPAI008509"/>
<evidence type="ECO:0000313" key="11">
    <source>
        <dbReference type="Proteomes" id="UP000092462"/>
    </source>
</evidence>
<keyword evidence="6" id="KW-0862">Zinc</keyword>
<evidence type="ECO:0000256" key="7">
    <source>
        <dbReference type="ARBA" id="ARBA00022949"/>
    </source>
</evidence>
<evidence type="ECO:0000256" key="8">
    <source>
        <dbReference type="ARBA" id="ARBA00023038"/>
    </source>
</evidence>
<dbReference type="GO" id="GO:0001725">
    <property type="term" value="C:stress fiber"/>
    <property type="evidence" value="ECO:0007669"/>
    <property type="project" value="TreeGrafter"/>
</dbReference>
<keyword evidence="3" id="KW-0963">Cytoplasm</keyword>
<sequence length="201" mass="22489">MHQNYSCQNNYSKILRSIFFLSFQTDVVCGKCNNPITQNILTALGKSWHPEHFVCKVCDRPIQEGSFNQKDGEPVCSGCYIANFTDVCYACKQHILSKVIKAMGQTWHEEHFVCGGPCKKALVGASFYERDGQPYCKDCFEAQFAARCAGCSKAILEKAVIALDVKWHKDCFKCQKCKEPISGNTFAVQDNQPLCTECAGI</sequence>
<dbReference type="EnsemblMetazoa" id="PPAI008509-RA">
    <property type="protein sequence ID" value="PPAI008509-PA"/>
    <property type="gene ID" value="PPAI008509"/>
</dbReference>
<accession>A0A1B0DJT5</accession>
<dbReference type="GO" id="GO:0030036">
    <property type="term" value="P:actin cytoskeleton organization"/>
    <property type="evidence" value="ECO:0007669"/>
    <property type="project" value="TreeGrafter"/>
</dbReference>
<dbReference type="PROSITE" id="PS50023">
    <property type="entry name" value="LIM_DOMAIN_2"/>
    <property type="match status" value="2"/>
</dbReference>
<keyword evidence="11" id="KW-1185">Reference proteome</keyword>
<dbReference type="Proteomes" id="UP000092462">
    <property type="component" value="Unassembled WGS sequence"/>
</dbReference>
<evidence type="ECO:0000256" key="1">
    <source>
        <dbReference type="ARBA" id="ARBA00004282"/>
    </source>
</evidence>
<dbReference type="Gene3D" id="2.10.110.10">
    <property type="entry name" value="Cysteine Rich Protein"/>
    <property type="match status" value="3"/>
</dbReference>
<feature type="domain" description="LIM zinc-binding" evidence="9">
    <location>
        <begin position="27"/>
        <end position="86"/>
    </location>
</feature>
<dbReference type="FunFam" id="2.10.110.10:FF:000008">
    <property type="entry name" value="Paxillin isoform 1"/>
    <property type="match status" value="2"/>
</dbReference>
<organism evidence="10 11">
    <name type="scientific">Phlebotomus papatasi</name>
    <name type="common">Sandfly</name>
    <dbReference type="NCBI Taxonomy" id="29031"/>
    <lineage>
        <taxon>Eukaryota</taxon>
        <taxon>Metazoa</taxon>
        <taxon>Ecdysozoa</taxon>
        <taxon>Arthropoda</taxon>
        <taxon>Hexapoda</taxon>
        <taxon>Insecta</taxon>
        <taxon>Pterygota</taxon>
        <taxon>Neoptera</taxon>
        <taxon>Endopterygota</taxon>
        <taxon>Diptera</taxon>
        <taxon>Nematocera</taxon>
        <taxon>Psychodoidea</taxon>
        <taxon>Psychodidae</taxon>
        <taxon>Phlebotomus</taxon>
        <taxon>Phlebotomus</taxon>
    </lineage>
</organism>
<dbReference type="Pfam" id="PF00412">
    <property type="entry name" value="LIM"/>
    <property type="match status" value="3"/>
</dbReference>
<keyword evidence="8" id="KW-0440">LIM domain</keyword>
<keyword evidence="7" id="KW-0965">Cell junction</keyword>
<evidence type="ECO:0000313" key="10">
    <source>
        <dbReference type="EnsemblMetazoa" id="PPAI008509-PA"/>
    </source>
</evidence>
<dbReference type="FunFam" id="2.10.110.10:FF:000005">
    <property type="entry name" value="Testin isoform 1"/>
    <property type="match status" value="1"/>
</dbReference>
<dbReference type="GO" id="GO:0007507">
    <property type="term" value="P:heart development"/>
    <property type="evidence" value="ECO:0007669"/>
    <property type="project" value="TreeGrafter"/>
</dbReference>
<keyword evidence="4" id="KW-0479">Metal-binding</keyword>
<proteinExistence type="predicted"/>
<evidence type="ECO:0000259" key="9">
    <source>
        <dbReference type="PROSITE" id="PS50023"/>
    </source>
</evidence>
<comment type="subcellular location">
    <subcellularLocation>
        <location evidence="1">Cell junction</location>
    </subcellularLocation>
    <subcellularLocation>
        <location evidence="2">Cytoplasm</location>
    </subcellularLocation>
</comment>
<evidence type="ECO:0000256" key="4">
    <source>
        <dbReference type="ARBA" id="ARBA00022723"/>
    </source>
</evidence>
<evidence type="ECO:0000256" key="6">
    <source>
        <dbReference type="ARBA" id="ARBA00022833"/>
    </source>
</evidence>
<reference evidence="10" key="1">
    <citation type="submission" date="2022-08" db="UniProtKB">
        <authorList>
            <consortium name="EnsemblMetazoa"/>
        </authorList>
    </citation>
    <scope>IDENTIFICATION</scope>
    <source>
        <strain evidence="10">Israel</strain>
    </source>
</reference>
<feature type="domain" description="LIM zinc-binding" evidence="9">
    <location>
        <begin position="146"/>
        <end position="201"/>
    </location>
</feature>
<dbReference type="VEuPathDB" id="VectorBase:PPAPM1_006216"/>
<dbReference type="InterPro" id="IPR050604">
    <property type="entry name" value="PDZ-LIM_domain"/>
</dbReference>
<dbReference type="PANTHER" id="PTHR24214">
    <property type="entry name" value="PDZ AND LIM DOMAIN PROTEIN ZASP"/>
    <property type="match status" value="1"/>
</dbReference>
<evidence type="ECO:0000256" key="2">
    <source>
        <dbReference type="ARBA" id="ARBA00004496"/>
    </source>
</evidence>
<dbReference type="PANTHER" id="PTHR24214:SF62">
    <property type="entry name" value="LEUPAXIN"/>
    <property type="match status" value="1"/>
</dbReference>